<evidence type="ECO:0000313" key="13">
    <source>
        <dbReference type="Proteomes" id="UP000332933"/>
    </source>
</evidence>
<evidence type="ECO:0000313" key="12">
    <source>
        <dbReference type="EMBL" id="VFU01399.1"/>
    </source>
</evidence>
<dbReference type="EC" id="1.1.1.37" evidence="2"/>
<proteinExistence type="inferred from homology"/>
<evidence type="ECO:0000256" key="5">
    <source>
        <dbReference type="PIRSR" id="PIRSR000102-1"/>
    </source>
</evidence>
<evidence type="ECO:0000256" key="1">
    <source>
        <dbReference type="ARBA" id="ARBA00009613"/>
    </source>
</evidence>
<feature type="binding site" evidence="7">
    <location>
        <begin position="164"/>
        <end position="166"/>
    </location>
    <ligand>
        <name>NAD(+)</name>
        <dbReference type="ChEBI" id="CHEBI:57540"/>
    </ligand>
</feature>
<evidence type="ECO:0000259" key="9">
    <source>
        <dbReference type="Pfam" id="PF00056"/>
    </source>
</evidence>
<dbReference type="InterPro" id="IPR036291">
    <property type="entry name" value="NAD(P)-bd_dom_sf"/>
</dbReference>
<dbReference type="InterPro" id="IPR015955">
    <property type="entry name" value="Lactate_DH/Glyco_Ohase_4_C"/>
</dbReference>
<sequence>MVPHVFLSTEKIATGTGGCLRHSAIVVRPRSPNRTMSSVLNVVVSGAAGQVAYAFLPLLCSGRVLGANQRIHLRLLDIPQSVDAMNGVVMELNDCAFNLIDDIVPTTDLQTAFQDADIAILLGGFPRKQGMERKELIAKNGHIFKAQGAALEKFARRSVKVLVVANPANTNCLIAMKNAPSIPTENFTALTRLDHERMRSLLVKKIQSLPEHRDISSNHVRNCVIWGNHSNTQVPDASHVVIHAPDGSLAPVADYIQDPEWIDSSLRPLVQNRGAAIIQARKLSSAMSVGAAIAGHMNDWLFGSSELVSMGILSTGNGYGVPDDLIYSFPIKCTGDGKYHVANVAVTPTVAKLMQISTDELESEKHDAFAQTDSKI</sequence>
<evidence type="ECO:0000259" key="10">
    <source>
        <dbReference type="Pfam" id="PF02866"/>
    </source>
</evidence>
<keyword evidence="13" id="KW-1185">Reference proteome</keyword>
<dbReference type="NCBIfam" id="TIGR01759">
    <property type="entry name" value="MalateDH-SF1"/>
    <property type="match status" value="1"/>
</dbReference>
<gene>
    <name evidence="12" type="primary">Aste57867_24763</name>
    <name evidence="11" type="ORF">As57867_024685</name>
    <name evidence="12" type="ORF">ASTE57867_24763</name>
</gene>
<dbReference type="NCBIfam" id="NF003916">
    <property type="entry name" value="PRK05442.1"/>
    <property type="match status" value="1"/>
</dbReference>
<dbReference type="AlphaFoldDB" id="A0A485LRE4"/>
<dbReference type="InterPro" id="IPR001236">
    <property type="entry name" value="Lactate/malate_DH_N"/>
</dbReference>
<dbReference type="SUPFAM" id="SSF51735">
    <property type="entry name" value="NAD(P)-binding Rossmann-fold domains"/>
    <property type="match status" value="1"/>
</dbReference>
<accession>A0A485LRE4</accession>
<evidence type="ECO:0000256" key="8">
    <source>
        <dbReference type="RuleBase" id="RU003369"/>
    </source>
</evidence>
<dbReference type="GO" id="GO:0006108">
    <property type="term" value="P:malate metabolic process"/>
    <property type="evidence" value="ECO:0007669"/>
    <property type="project" value="InterPro"/>
</dbReference>
<feature type="binding site" evidence="6">
    <location>
        <position position="127"/>
    </location>
    <ligand>
        <name>substrate</name>
    </ligand>
</feature>
<reference evidence="11" key="2">
    <citation type="submission" date="2019-06" db="EMBL/GenBank/DDBJ databases">
        <title>Genomics analysis of Aphanomyces spp. identifies a new class of oomycete effector associated with host adaptation.</title>
        <authorList>
            <person name="Gaulin E."/>
        </authorList>
    </citation>
    <scope>NUCLEOTIDE SEQUENCE</scope>
    <source>
        <strain evidence="11">CBS 578.67</strain>
    </source>
</reference>
<dbReference type="Gene3D" id="3.40.50.720">
    <property type="entry name" value="NAD(P)-binding Rossmann-like Domain"/>
    <property type="match status" value="1"/>
</dbReference>
<dbReference type="Gene3D" id="3.90.110.10">
    <property type="entry name" value="Lactate dehydrogenase/glycoside hydrolase, family 4, C-terminal"/>
    <property type="match status" value="1"/>
</dbReference>
<feature type="binding site" evidence="6">
    <location>
        <position position="166"/>
    </location>
    <ligand>
        <name>substrate</name>
    </ligand>
</feature>
<evidence type="ECO:0000256" key="2">
    <source>
        <dbReference type="ARBA" id="ARBA00012995"/>
    </source>
</evidence>
<comment type="similarity">
    <text evidence="1">Belongs to the LDH/MDH superfamily. MDH type 2 family.</text>
</comment>
<evidence type="ECO:0000256" key="4">
    <source>
        <dbReference type="ARBA" id="ARBA00023027"/>
    </source>
</evidence>
<dbReference type="Pfam" id="PF00056">
    <property type="entry name" value="Ldh_1_N"/>
    <property type="match status" value="1"/>
</dbReference>
<dbReference type="EMBL" id="CAADRA010007471">
    <property type="protein sequence ID" value="VFU01399.1"/>
    <property type="molecule type" value="Genomic_DNA"/>
</dbReference>
<keyword evidence="3 8" id="KW-0560">Oxidoreductase</keyword>
<feature type="binding site" evidence="7">
    <location>
        <position position="77"/>
    </location>
    <ligand>
        <name>NAD(+)</name>
        <dbReference type="ChEBI" id="CHEBI:57540"/>
    </ligand>
</feature>
<feature type="binding site" evidence="6">
    <location>
        <position position="133"/>
    </location>
    <ligand>
        <name>substrate</name>
    </ligand>
</feature>
<dbReference type="PIRSF" id="PIRSF000102">
    <property type="entry name" value="Lac_mal_DH"/>
    <property type="match status" value="1"/>
</dbReference>
<keyword evidence="4 7" id="KW-0520">NAD</keyword>
<dbReference type="InterPro" id="IPR001557">
    <property type="entry name" value="L-lactate/malate_DH"/>
</dbReference>
<reference evidence="12 13" key="1">
    <citation type="submission" date="2019-03" db="EMBL/GenBank/DDBJ databases">
        <authorList>
            <person name="Gaulin E."/>
            <person name="Dumas B."/>
        </authorList>
    </citation>
    <scope>NUCLEOTIDE SEQUENCE [LARGE SCALE GENOMIC DNA]</scope>
    <source>
        <strain evidence="12">CBS 568.67</strain>
    </source>
</reference>
<dbReference type="PANTHER" id="PTHR23382">
    <property type="entry name" value="MALATE DEHYDROGENASE"/>
    <property type="match status" value="1"/>
</dbReference>
<dbReference type="Proteomes" id="UP000332933">
    <property type="component" value="Unassembled WGS sequence"/>
</dbReference>
<dbReference type="EMBL" id="VJMH01007445">
    <property type="protein sequence ID" value="KAF0683170.1"/>
    <property type="molecule type" value="Genomic_DNA"/>
</dbReference>
<evidence type="ECO:0000256" key="6">
    <source>
        <dbReference type="PIRSR" id="PIRSR000102-2"/>
    </source>
</evidence>
<name>A0A485LRE4_9STRA</name>
<dbReference type="GO" id="GO:0030060">
    <property type="term" value="F:L-malate dehydrogenase (NAD+) activity"/>
    <property type="evidence" value="ECO:0007669"/>
    <property type="project" value="UniProtKB-EC"/>
</dbReference>
<organism evidence="12 13">
    <name type="scientific">Aphanomyces stellatus</name>
    <dbReference type="NCBI Taxonomy" id="120398"/>
    <lineage>
        <taxon>Eukaryota</taxon>
        <taxon>Sar</taxon>
        <taxon>Stramenopiles</taxon>
        <taxon>Oomycota</taxon>
        <taxon>Saprolegniomycetes</taxon>
        <taxon>Saprolegniales</taxon>
        <taxon>Verrucalvaceae</taxon>
        <taxon>Aphanomyces</taxon>
    </lineage>
</organism>
<dbReference type="InterPro" id="IPR010945">
    <property type="entry name" value="Malate_DH_type2"/>
</dbReference>
<feature type="domain" description="Lactate/malate dehydrogenase C-terminal" evidence="10">
    <location>
        <begin position="191"/>
        <end position="370"/>
    </location>
</feature>
<protein>
    <recommendedName>
        <fullName evidence="2">malate dehydrogenase</fullName>
        <ecNumber evidence="2">1.1.1.37</ecNumber>
    </recommendedName>
</protein>
<dbReference type="FunFam" id="3.40.50.720:FF:000010">
    <property type="entry name" value="Malate dehydrogenase"/>
    <property type="match status" value="1"/>
</dbReference>
<evidence type="ECO:0000256" key="7">
    <source>
        <dbReference type="PIRSR" id="PIRSR000102-3"/>
    </source>
</evidence>
<dbReference type="InterPro" id="IPR022383">
    <property type="entry name" value="Lactate/malate_DH_C"/>
</dbReference>
<feature type="binding site" evidence="7">
    <location>
        <position position="140"/>
    </location>
    <ligand>
        <name>NAD(+)</name>
        <dbReference type="ChEBI" id="CHEBI:57540"/>
    </ligand>
</feature>
<dbReference type="OrthoDB" id="4069699at2759"/>
<feature type="binding site" evidence="6">
    <location>
        <position position="197"/>
    </location>
    <ligand>
        <name>substrate</name>
    </ligand>
</feature>
<evidence type="ECO:0000256" key="3">
    <source>
        <dbReference type="ARBA" id="ARBA00023002"/>
    </source>
</evidence>
<dbReference type="Pfam" id="PF02866">
    <property type="entry name" value="Ldh_1_C"/>
    <property type="match status" value="1"/>
</dbReference>
<feature type="active site" description="Proton acceptor" evidence="5">
    <location>
        <position position="229"/>
    </location>
</feature>
<evidence type="ECO:0000313" key="11">
    <source>
        <dbReference type="EMBL" id="KAF0683170.1"/>
    </source>
</evidence>
<dbReference type="SUPFAM" id="SSF56327">
    <property type="entry name" value="LDH C-terminal domain-like"/>
    <property type="match status" value="1"/>
</dbReference>
<feature type="domain" description="Lactate/malate dehydrogenase N-terminal" evidence="9">
    <location>
        <begin position="41"/>
        <end position="187"/>
    </location>
</feature>